<dbReference type="STRING" id="316056.RPC_2048"/>
<dbReference type="GO" id="GO:0016878">
    <property type="term" value="F:acid-thiol ligase activity"/>
    <property type="evidence" value="ECO:0007669"/>
    <property type="project" value="UniProtKB-ARBA"/>
</dbReference>
<evidence type="ECO:0000259" key="1">
    <source>
        <dbReference type="Pfam" id="PF00501"/>
    </source>
</evidence>
<dbReference type="Pfam" id="PF13193">
    <property type="entry name" value="AMP-binding_C"/>
    <property type="match status" value="1"/>
</dbReference>
<dbReference type="AlphaFoldDB" id="Q216T3"/>
<dbReference type="InterPro" id="IPR000873">
    <property type="entry name" value="AMP-dep_synth/lig_dom"/>
</dbReference>
<feature type="domain" description="AMP-dependent synthetase/ligase" evidence="1">
    <location>
        <begin position="8"/>
        <end position="382"/>
    </location>
</feature>
<dbReference type="Gene3D" id="3.40.50.12780">
    <property type="entry name" value="N-terminal domain of ligase-like"/>
    <property type="match status" value="1"/>
</dbReference>
<dbReference type="KEGG" id="rpc:RPC_2048"/>
<protein>
    <submittedName>
        <fullName evidence="3">AMP-dependent synthetase and ligase</fullName>
    </submittedName>
</protein>
<sequence>MIPVHDMLRRTARDRPDKEAIAWHGGRINYATLDEMSSQIATFLKDAGVERGMRVAIYSAKCVEEVAVIFAIMKLGAVLVHVNPAFRDDKLLHVLAECEPAALFFHPSKRGAVARAARASALPPLLIRFGADGPVVAADPDAGCVAAIELSTILHDLAAAGETFADVFSVADDLAAIIYTSGTTASAKGIMVTHGILSQATLVSAQLLGNVADDRLISLTPFSFDGALSQLFTMTLVGGTLVLQDSLFPKDVLATLTAERITGVHAVPSFWRMMQDRYPVFADAALPCLRYLSLIGESFPEADLLRLKRTLASTDFYMMYGTTEAFRSTCLAPAEFFTKRGSAGRPLSGVTIGIVDEHGQPCPPGTVGEIVHAGAFVSPGYWKRATSTTFRDGRIYTGDLGTLDADGYLRFVGRKDTMVKRLGYQLYPEDVEACLQTLDGVALAAVTCRPDPSGAQALRAFIVCRRGATLGETAVAQHCRRHLPYYMVPDDVVFVDSLPTTGNSKIDRGRLRMEQV</sequence>
<accession>Q216T3</accession>
<dbReference type="InterPro" id="IPR045851">
    <property type="entry name" value="AMP-bd_C_sf"/>
</dbReference>
<dbReference type="InterPro" id="IPR025110">
    <property type="entry name" value="AMP-bd_C"/>
</dbReference>
<dbReference type="eggNOG" id="COG0318">
    <property type="taxonomic scope" value="Bacteria"/>
</dbReference>
<organism evidence="3">
    <name type="scientific">Rhodopseudomonas palustris (strain BisB18)</name>
    <dbReference type="NCBI Taxonomy" id="316056"/>
    <lineage>
        <taxon>Bacteria</taxon>
        <taxon>Pseudomonadati</taxon>
        <taxon>Pseudomonadota</taxon>
        <taxon>Alphaproteobacteria</taxon>
        <taxon>Hyphomicrobiales</taxon>
        <taxon>Nitrobacteraceae</taxon>
        <taxon>Rhodopseudomonas</taxon>
    </lineage>
</organism>
<dbReference type="PANTHER" id="PTHR43767">
    <property type="entry name" value="LONG-CHAIN-FATTY-ACID--COA LIGASE"/>
    <property type="match status" value="1"/>
</dbReference>
<keyword evidence="3" id="KW-0436">Ligase</keyword>
<dbReference type="PANTHER" id="PTHR43767:SF1">
    <property type="entry name" value="NONRIBOSOMAL PEPTIDE SYNTHASE PES1 (EUROFUNG)-RELATED"/>
    <property type="match status" value="1"/>
</dbReference>
<evidence type="ECO:0000313" key="3">
    <source>
        <dbReference type="EMBL" id="ABD87603.1"/>
    </source>
</evidence>
<dbReference type="Gene3D" id="3.30.300.30">
    <property type="match status" value="1"/>
</dbReference>
<evidence type="ECO:0000259" key="2">
    <source>
        <dbReference type="Pfam" id="PF13193"/>
    </source>
</evidence>
<dbReference type="InterPro" id="IPR042099">
    <property type="entry name" value="ANL_N_sf"/>
</dbReference>
<proteinExistence type="predicted"/>
<dbReference type="SUPFAM" id="SSF56801">
    <property type="entry name" value="Acetyl-CoA synthetase-like"/>
    <property type="match status" value="1"/>
</dbReference>
<feature type="domain" description="AMP-binding enzyme C-terminal" evidence="2">
    <location>
        <begin position="431"/>
        <end position="505"/>
    </location>
</feature>
<dbReference type="EMBL" id="CP000301">
    <property type="protein sequence ID" value="ABD87603.1"/>
    <property type="molecule type" value="Genomic_DNA"/>
</dbReference>
<name>Q216T3_RHOPB</name>
<dbReference type="InterPro" id="IPR050237">
    <property type="entry name" value="ATP-dep_AMP-bd_enzyme"/>
</dbReference>
<dbReference type="Pfam" id="PF00501">
    <property type="entry name" value="AMP-binding"/>
    <property type="match status" value="1"/>
</dbReference>
<dbReference type="HOGENOM" id="CLU_000022_59_7_5"/>
<reference evidence="3" key="1">
    <citation type="submission" date="2006-03" db="EMBL/GenBank/DDBJ databases">
        <title>Complete sequence of Rhodopseudomonas palustris BisB18.</title>
        <authorList>
            <consortium name="US DOE Joint Genome Institute"/>
            <person name="Copeland A."/>
            <person name="Lucas S."/>
            <person name="Lapidus A."/>
            <person name="Barry K."/>
            <person name="Detter J.C."/>
            <person name="Glavina del Rio T."/>
            <person name="Hammon N."/>
            <person name="Israni S."/>
            <person name="Dalin E."/>
            <person name="Tice H."/>
            <person name="Pitluck S."/>
            <person name="Chain P."/>
            <person name="Malfatti S."/>
            <person name="Shin M."/>
            <person name="Vergez L."/>
            <person name="Schmutz J."/>
            <person name="Larimer F."/>
            <person name="Land M."/>
            <person name="Hauser L."/>
            <person name="Pelletier D.A."/>
            <person name="Kyrpides N."/>
            <person name="Anderson I."/>
            <person name="Oda Y."/>
            <person name="Harwood C.S."/>
            <person name="Richardson P."/>
        </authorList>
    </citation>
    <scope>NUCLEOTIDE SEQUENCE [LARGE SCALE GENOMIC DNA]</scope>
    <source>
        <strain evidence="3">BisB18</strain>
    </source>
</reference>
<gene>
    <name evidence="3" type="ordered locus">RPC_2048</name>
</gene>